<dbReference type="GO" id="GO:0048029">
    <property type="term" value="F:monosaccharide binding"/>
    <property type="evidence" value="ECO:0007669"/>
    <property type="project" value="TreeGrafter"/>
</dbReference>
<dbReference type="Gene3D" id="3.40.50.460">
    <property type="entry name" value="Phosphofructokinase domain"/>
    <property type="match status" value="1"/>
</dbReference>
<keyword evidence="8" id="KW-0324">Glycolysis</keyword>
<dbReference type="InterPro" id="IPR022953">
    <property type="entry name" value="ATP_PFK"/>
</dbReference>
<dbReference type="GO" id="GO:0005524">
    <property type="term" value="F:ATP binding"/>
    <property type="evidence" value="ECO:0007669"/>
    <property type="project" value="InterPro"/>
</dbReference>
<dbReference type="UniPathway" id="UPA00109">
    <property type="reaction ID" value="UER00182"/>
</dbReference>
<keyword evidence="12" id="KW-1185">Reference proteome</keyword>
<gene>
    <name evidence="11" type="ORF">LARV_02839</name>
</gene>
<dbReference type="STRING" id="360412.LARV_02839"/>
<protein>
    <submittedName>
        <fullName evidence="11">6-phosphofructokinase</fullName>
    </submittedName>
</protein>
<evidence type="ECO:0000256" key="4">
    <source>
        <dbReference type="ARBA" id="ARBA00022679"/>
    </source>
</evidence>
<evidence type="ECO:0000256" key="5">
    <source>
        <dbReference type="ARBA" id="ARBA00022723"/>
    </source>
</evidence>
<evidence type="ECO:0000256" key="2">
    <source>
        <dbReference type="ARBA" id="ARBA00004679"/>
    </source>
</evidence>
<dbReference type="PIRSF" id="PIRSF000532">
    <property type="entry name" value="ATP_PFK_prok"/>
    <property type="match status" value="1"/>
</dbReference>
<feature type="domain" description="Phosphofructokinase" evidence="10">
    <location>
        <begin position="5"/>
        <end position="321"/>
    </location>
</feature>
<dbReference type="Gene3D" id="3.40.50.450">
    <property type="match status" value="1"/>
</dbReference>
<evidence type="ECO:0000313" key="11">
    <source>
        <dbReference type="EMBL" id="GAP15059.1"/>
    </source>
</evidence>
<dbReference type="OrthoDB" id="9802503at2"/>
<evidence type="ECO:0000313" key="12">
    <source>
        <dbReference type="Proteomes" id="UP000055060"/>
    </source>
</evidence>
<dbReference type="RefSeq" id="WP_075074261.1">
    <property type="nucleotide sequence ID" value="NZ_DF967972.1"/>
</dbReference>
<accession>A0A0S7BKB5</accession>
<dbReference type="InterPro" id="IPR035966">
    <property type="entry name" value="PKF_sf"/>
</dbReference>
<comment type="similarity">
    <text evidence="9">Belongs to the phosphofructokinase type A (PFKA) family.</text>
</comment>
<evidence type="ECO:0000259" key="10">
    <source>
        <dbReference type="Pfam" id="PF00365"/>
    </source>
</evidence>
<dbReference type="GO" id="GO:0030388">
    <property type="term" value="P:fructose 1,6-bisphosphate metabolic process"/>
    <property type="evidence" value="ECO:0007669"/>
    <property type="project" value="TreeGrafter"/>
</dbReference>
<dbReference type="PRINTS" id="PR00476">
    <property type="entry name" value="PHFRCTKINASE"/>
</dbReference>
<dbReference type="NCBIfam" id="NF002872">
    <property type="entry name" value="PRK03202.1"/>
    <property type="match status" value="1"/>
</dbReference>
<evidence type="ECO:0000256" key="7">
    <source>
        <dbReference type="ARBA" id="ARBA00022842"/>
    </source>
</evidence>
<dbReference type="InterPro" id="IPR000023">
    <property type="entry name" value="Phosphofructokinase_dom"/>
</dbReference>
<dbReference type="GO" id="GO:0070095">
    <property type="term" value="F:fructose-6-phosphate binding"/>
    <property type="evidence" value="ECO:0007669"/>
    <property type="project" value="TreeGrafter"/>
</dbReference>
<dbReference type="GO" id="GO:0042802">
    <property type="term" value="F:identical protein binding"/>
    <property type="evidence" value="ECO:0007669"/>
    <property type="project" value="TreeGrafter"/>
</dbReference>
<keyword evidence="3" id="KW-0963">Cytoplasm</keyword>
<dbReference type="InterPro" id="IPR012003">
    <property type="entry name" value="ATP_PFK_prok-type"/>
</dbReference>
<comment type="pathway">
    <text evidence="2">Carbohydrate degradation; glycolysis; D-glyceraldehyde 3-phosphate and glycerone phosphate from D-glucose: step 3/4.</text>
</comment>
<name>A0A0S7BKB5_9CHLR</name>
<dbReference type="EMBL" id="DF967972">
    <property type="protein sequence ID" value="GAP15059.1"/>
    <property type="molecule type" value="Genomic_DNA"/>
</dbReference>
<dbReference type="GO" id="GO:0016208">
    <property type="term" value="F:AMP binding"/>
    <property type="evidence" value="ECO:0007669"/>
    <property type="project" value="TreeGrafter"/>
</dbReference>
<evidence type="ECO:0000256" key="3">
    <source>
        <dbReference type="ARBA" id="ARBA00022490"/>
    </source>
</evidence>
<dbReference type="AlphaFoldDB" id="A0A0S7BKB5"/>
<evidence type="ECO:0000256" key="8">
    <source>
        <dbReference type="ARBA" id="ARBA00023152"/>
    </source>
</evidence>
<keyword evidence="5" id="KW-0479">Metal-binding</keyword>
<dbReference type="GO" id="GO:0005945">
    <property type="term" value="C:6-phosphofructokinase complex"/>
    <property type="evidence" value="ECO:0007669"/>
    <property type="project" value="TreeGrafter"/>
</dbReference>
<dbReference type="PANTHER" id="PTHR13697">
    <property type="entry name" value="PHOSPHOFRUCTOKINASE"/>
    <property type="match status" value="1"/>
</dbReference>
<proteinExistence type="inferred from homology"/>
<dbReference type="Pfam" id="PF00365">
    <property type="entry name" value="PFK"/>
    <property type="match status" value="1"/>
</dbReference>
<dbReference type="GO" id="GO:0003872">
    <property type="term" value="F:6-phosphofructokinase activity"/>
    <property type="evidence" value="ECO:0007669"/>
    <property type="project" value="InterPro"/>
</dbReference>
<evidence type="ECO:0000256" key="1">
    <source>
        <dbReference type="ARBA" id="ARBA00001946"/>
    </source>
</evidence>
<dbReference type="SUPFAM" id="SSF53784">
    <property type="entry name" value="Phosphofructokinase"/>
    <property type="match status" value="1"/>
</dbReference>
<organism evidence="11">
    <name type="scientific">Longilinea arvoryzae</name>
    <dbReference type="NCBI Taxonomy" id="360412"/>
    <lineage>
        <taxon>Bacteria</taxon>
        <taxon>Bacillati</taxon>
        <taxon>Chloroflexota</taxon>
        <taxon>Anaerolineae</taxon>
        <taxon>Anaerolineales</taxon>
        <taxon>Anaerolineaceae</taxon>
        <taxon>Longilinea</taxon>
    </lineage>
</organism>
<keyword evidence="6 11" id="KW-0418">Kinase</keyword>
<evidence type="ECO:0000256" key="9">
    <source>
        <dbReference type="ARBA" id="ARBA00038478"/>
    </source>
</evidence>
<dbReference type="GO" id="GO:0061621">
    <property type="term" value="P:canonical glycolysis"/>
    <property type="evidence" value="ECO:0007669"/>
    <property type="project" value="TreeGrafter"/>
</dbReference>
<sequence>MTGKRIGILTAGSDSPGLNAAIRAIGKAALSEGFELIGFQDGFTGLLEDRTIPLEASALSNILTAGGTILGTSKDRPHEMEETHGPEHVQSAIDTYHRHKLDGLVCLGGRDTQASALYLLQRGLKVITLPKSIENNIALTETSVGFDTALGIAAEAIDRLHSTAHSNHRIIVVEITGHTTGWLTLGAGIASGADVILIPEIPYNMDIVAEAILKRSRAGKRFSLVAVAEGSRSQDDVAFYERSLRLNASRRSGKEAVKAAARIEKLEEQFTGNTLLLANRLEQLTGLETRTTILGFLLRGGTPSATDRVLATQFGSACVSYIEEDHYGIMVAQQGGKITAVPLEDVAGKIKAVPTDHPWLKGARRVGTSLGD</sequence>
<dbReference type="GO" id="GO:0006002">
    <property type="term" value="P:fructose 6-phosphate metabolic process"/>
    <property type="evidence" value="ECO:0007669"/>
    <property type="project" value="InterPro"/>
</dbReference>
<keyword evidence="7" id="KW-0460">Magnesium</keyword>
<dbReference type="GO" id="GO:0046872">
    <property type="term" value="F:metal ion binding"/>
    <property type="evidence" value="ECO:0007669"/>
    <property type="project" value="UniProtKB-KW"/>
</dbReference>
<dbReference type="Proteomes" id="UP000055060">
    <property type="component" value="Unassembled WGS sequence"/>
</dbReference>
<dbReference type="PANTHER" id="PTHR13697:SF52">
    <property type="entry name" value="ATP-DEPENDENT 6-PHOSPHOFRUCTOKINASE 3"/>
    <property type="match status" value="1"/>
</dbReference>
<reference evidence="11" key="1">
    <citation type="submission" date="2015-07" db="EMBL/GenBank/DDBJ databases">
        <title>Draft Genome Sequences of Anaerolinea thermolimosa IMO-1, Bellilinea caldifistulae GOMI-1, Leptolinea tardivitalis YMTK-2, Levilinea saccharolytica KIBI-1,Longilinea arvoryzae KOME-1, Previously Described as Members of the Anaerolineaceae (Chloroflexi).</title>
        <authorList>
            <person name="Sekiguchi Y."/>
            <person name="Ohashi A."/>
            <person name="Matsuura N."/>
            <person name="Tourlousse M.D."/>
        </authorList>
    </citation>
    <scope>NUCLEOTIDE SEQUENCE [LARGE SCALE GENOMIC DNA]</scope>
    <source>
        <strain evidence="11">KOME-1</strain>
    </source>
</reference>
<keyword evidence="4" id="KW-0808">Transferase</keyword>
<comment type="cofactor">
    <cofactor evidence="1">
        <name>Mg(2+)</name>
        <dbReference type="ChEBI" id="CHEBI:18420"/>
    </cofactor>
</comment>
<evidence type="ECO:0000256" key="6">
    <source>
        <dbReference type="ARBA" id="ARBA00022777"/>
    </source>
</evidence>